<dbReference type="EMBL" id="JAHHHV010000049">
    <property type="protein sequence ID" value="MBW4465556.1"/>
    <property type="molecule type" value="Genomic_DNA"/>
</dbReference>
<feature type="region of interest" description="Disordered" evidence="1">
    <location>
        <begin position="57"/>
        <end position="81"/>
    </location>
</feature>
<reference evidence="2" key="1">
    <citation type="submission" date="2021-05" db="EMBL/GenBank/DDBJ databases">
        <authorList>
            <person name="Pietrasiak N."/>
            <person name="Ward R."/>
            <person name="Stajich J.E."/>
            <person name="Kurbessoian T."/>
        </authorList>
    </citation>
    <scope>NUCLEOTIDE SEQUENCE</scope>
    <source>
        <strain evidence="2">GSE-TBD4-15B</strain>
    </source>
</reference>
<gene>
    <name evidence="2" type="primary">grrA</name>
    <name evidence="2" type="ORF">KME07_08960</name>
</gene>
<protein>
    <submittedName>
        <fullName evidence="2">RSAM-associated Gly-rich repeat protein</fullName>
    </submittedName>
</protein>
<dbReference type="Proteomes" id="UP000707356">
    <property type="component" value="Unassembled WGS sequence"/>
</dbReference>
<dbReference type="AlphaFoldDB" id="A0A951U4M1"/>
<proteinExistence type="predicted"/>
<dbReference type="InterPro" id="IPR026356">
    <property type="entry name" value="GrrA/OscA1_RiPP"/>
</dbReference>
<organism evidence="2 3">
    <name type="scientific">Pegethrix bostrychoides GSE-TBD4-15B</name>
    <dbReference type="NCBI Taxonomy" id="2839662"/>
    <lineage>
        <taxon>Bacteria</taxon>
        <taxon>Bacillati</taxon>
        <taxon>Cyanobacteriota</taxon>
        <taxon>Cyanophyceae</taxon>
        <taxon>Oculatellales</taxon>
        <taxon>Oculatellaceae</taxon>
        <taxon>Pegethrix</taxon>
    </lineage>
</organism>
<evidence type="ECO:0000256" key="1">
    <source>
        <dbReference type="SAM" id="MobiDB-lite"/>
    </source>
</evidence>
<sequence>MIGILIKYSQQNSSHRKGELIVKQTRIGLVSFLLAFAALKAPAAEAHPLMPADSALPTTEAVNMDENLKQNSEQSSEQTVESRLSKLTKLIREREQQLDADPLSADELLAKGFLDGDDRGWRRSRHSGWADGAHGGDFRNSNPWRNGWRDGGSFFNWRD</sequence>
<accession>A0A951U4M1</accession>
<dbReference type="NCBIfam" id="TIGR04260">
    <property type="entry name" value="Cyano_gly_rpt"/>
    <property type="match status" value="1"/>
</dbReference>
<comment type="caution">
    <text evidence="2">The sequence shown here is derived from an EMBL/GenBank/DDBJ whole genome shotgun (WGS) entry which is preliminary data.</text>
</comment>
<evidence type="ECO:0000313" key="2">
    <source>
        <dbReference type="EMBL" id="MBW4465556.1"/>
    </source>
</evidence>
<evidence type="ECO:0000313" key="3">
    <source>
        <dbReference type="Proteomes" id="UP000707356"/>
    </source>
</evidence>
<reference evidence="2" key="2">
    <citation type="journal article" date="2022" name="Microbiol. Resour. Announc.">
        <title>Metagenome Sequencing to Explore Phylogenomics of Terrestrial Cyanobacteria.</title>
        <authorList>
            <person name="Ward R.D."/>
            <person name="Stajich J.E."/>
            <person name="Johansen J.R."/>
            <person name="Huntemann M."/>
            <person name="Clum A."/>
            <person name="Foster B."/>
            <person name="Foster B."/>
            <person name="Roux S."/>
            <person name="Palaniappan K."/>
            <person name="Varghese N."/>
            <person name="Mukherjee S."/>
            <person name="Reddy T.B.K."/>
            <person name="Daum C."/>
            <person name="Copeland A."/>
            <person name="Chen I.A."/>
            <person name="Ivanova N.N."/>
            <person name="Kyrpides N.C."/>
            <person name="Shapiro N."/>
            <person name="Eloe-Fadrosh E.A."/>
            <person name="Pietrasiak N."/>
        </authorList>
    </citation>
    <scope>NUCLEOTIDE SEQUENCE</scope>
    <source>
        <strain evidence="2">GSE-TBD4-15B</strain>
    </source>
</reference>
<feature type="compositionally biased region" description="Polar residues" evidence="1">
    <location>
        <begin position="69"/>
        <end position="81"/>
    </location>
</feature>
<name>A0A951U4M1_9CYAN</name>